<evidence type="ECO:0000256" key="1">
    <source>
        <dbReference type="ARBA" id="ARBA00006484"/>
    </source>
</evidence>
<dbReference type="EMBL" id="BASZ01000002">
    <property type="protein sequence ID" value="GAD48497.1"/>
    <property type="molecule type" value="Genomic_DNA"/>
</dbReference>
<accession>U2YJU7</accession>
<evidence type="ECO:0000256" key="2">
    <source>
        <dbReference type="ARBA" id="ARBA00023002"/>
    </source>
</evidence>
<dbReference type="InterPro" id="IPR036291">
    <property type="entry name" value="NAD(P)-bd_dom_sf"/>
</dbReference>
<evidence type="ECO:0000313" key="4">
    <source>
        <dbReference type="Proteomes" id="UP000016568"/>
    </source>
</evidence>
<reference evidence="3 4" key="1">
    <citation type="submission" date="2013-09" db="EMBL/GenBank/DDBJ databases">
        <title>Whole genome shotgun sequence of Novosphingobium tardaugens NBRC 16725.</title>
        <authorList>
            <person name="Isaki S."/>
            <person name="Hosoyama A."/>
            <person name="Tsuchikane K."/>
            <person name="Katsumata H."/>
            <person name="Ando Y."/>
            <person name="Yamazaki S."/>
            <person name="Fujita N."/>
        </authorList>
    </citation>
    <scope>NUCLEOTIDE SEQUENCE [LARGE SCALE GENOMIC DNA]</scope>
    <source>
        <strain evidence="3 4">NBRC 16725</strain>
    </source>
</reference>
<dbReference type="Pfam" id="PF13561">
    <property type="entry name" value="adh_short_C2"/>
    <property type="match status" value="1"/>
</dbReference>
<dbReference type="Gene3D" id="3.40.50.720">
    <property type="entry name" value="NAD(P)-binding Rossmann-like Domain"/>
    <property type="match status" value="1"/>
</dbReference>
<gene>
    <name evidence="3" type="ORF">NT2_02_05810</name>
</gene>
<sequence>MARTILITGAASGICKATAELCRAAGDTVISVDIRDADIIADLSTGEGRATMLREAERLAPNGLDAVLAGAGLSRADMPRETVAVNYFGAVATLEGLRPLLLKSARPRAVVICSTAAILPGNDLLVETCLAGDEAAALAIAGDAPRSVYPDSKRAISKWLRRTAGSREWAGSGILLNGVGPGVVETAMTAPMLKQPEMVEMIKKSNPMAVEGYAQPEEIAELLVFLLGFTNHYMVGQLIFIDGGTDIIMRPEQV</sequence>
<keyword evidence="2" id="KW-0560">Oxidoreductase</keyword>
<evidence type="ECO:0000313" key="3">
    <source>
        <dbReference type="EMBL" id="GAD48497.1"/>
    </source>
</evidence>
<dbReference type="RefSeq" id="WP_021689404.1">
    <property type="nucleotide sequence ID" value="NZ_BASZ01000002.1"/>
</dbReference>
<dbReference type="AlphaFoldDB" id="U2YJU7"/>
<dbReference type="Proteomes" id="UP000016568">
    <property type="component" value="Unassembled WGS sequence"/>
</dbReference>
<organism evidence="3 4">
    <name type="scientific">Caenibius tardaugens NBRC 16725</name>
    <dbReference type="NCBI Taxonomy" id="1219035"/>
    <lineage>
        <taxon>Bacteria</taxon>
        <taxon>Pseudomonadati</taxon>
        <taxon>Pseudomonadota</taxon>
        <taxon>Alphaproteobacteria</taxon>
        <taxon>Sphingomonadales</taxon>
        <taxon>Erythrobacteraceae</taxon>
        <taxon>Caenibius</taxon>
    </lineage>
</organism>
<dbReference type="OrthoDB" id="9809287at2"/>
<protein>
    <submittedName>
        <fullName evidence="3">Putative oxidoreductase</fullName>
    </submittedName>
</protein>
<dbReference type="SUPFAM" id="SSF51735">
    <property type="entry name" value="NAD(P)-binding Rossmann-fold domains"/>
    <property type="match status" value="1"/>
</dbReference>
<dbReference type="KEGG" id="ntd:EGO55_02450"/>
<dbReference type="PRINTS" id="PR00081">
    <property type="entry name" value="GDHRDH"/>
</dbReference>
<dbReference type="eggNOG" id="COG1028">
    <property type="taxonomic scope" value="Bacteria"/>
</dbReference>
<dbReference type="GO" id="GO:0050664">
    <property type="term" value="F:oxidoreductase activity, acting on NAD(P)H, oxygen as acceptor"/>
    <property type="evidence" value="ECO:0007669"/>
    <property type="project" value="TreeGrafter"/>
</dbReference>
<dbReference type="InterPro" id="IPR002347">
    <property type="entry name" value="SDR_fam"/>
</dbReference>
<comment type="caution">
    <text evidence="3">The sequence shown here is derived from an EMBL/GenBank/DDBJ whole genome shotgun (WGS) entry which is preliminary data.</text>
</comment>
<name>U2YJU7_9SPHN</name>
<comment type="similarity">
    <text evidence="1">Belongs to the short-chain dehydrogenases/reductases (SDR) family.</text>
</comment>
<dbReference type="PANTHER" id="PTHR43008">
    <property type="entry name" value="BENZIL REDUCTASE"/>
    <property type="match status" value="1"/>
</dbReference>
<dbReference type="PANTHER" id="PTHR43008:SF4">
    <property type="entry name" value="CHAIN DEHYDROGENASE, PUTATIVE (AFU_ORTHOLOGUE AFUA_4G08710)-RELATED"/>
    <property type="match status" value="1"/>
</dbReference>
<keyword evidence="4" id="KW-1185">Reference proteome</keyword>
<proteinExistence type="inferred from homology"/>